<dbReference type="AlphaFoldDB" id="X6LNH7"/>
<dbReference type="InterPro" id="IPR011009">
    <property type="entry name" value="Kinase-like_dom_sf"/>
</dbReference>
<organism evidence="7 8">
    <name type="scientific">Reticulomyxa filosa</name>
    <dbReference type="NCBI Taxonomy" id="46433"/>
    <lineage>
        <taxon>Eukaryota</taxon>
        <taxon>Sar</taxon>
        <taxon>Rhizaria</taxon>
        <taxon>Retaria</taxon>
        <taxon>Foraminifera</taxon>
        <taxon>Monothalamids</taxon>
        <taxon>Reticulomyxidae</taxon>
        <taxon>Reticulomyxa</taxon>
    </lineage>
</organism>
<evidence type="ECO:0000256" key="4">
    <source>
        <dbReference type="ARBA" id="ARBA00022777"/>
    </source>
</evidence>
<keyword evidence="5" id="KW-0067">ATP-binding</keyword>
<gene>
    <name evidence="7" type="ORF">RFI_33933</name>
</gene>
<evidence type="ECO:0000259" key="6">
    <source>
        <dbReference type="PROSITE" id="PS50011"/>
    </source>
</evidence>
<name>X6LNH7_RETFI</name>
<dbReference type="PROSITE" id="PS50011">
    <property type="entry name" value="PROTEIN_KINASE_DOM"/>
    <property type="match status" value="1"/>
</dbReference>
<keyword evidence="3" id="KW-0547">Nucleotide-binding</keyword>
<evidence type="ECO:0000313" key="7">
    <source>
        <dbReference type="EMBL" id="ETO03473.1"/>
    </source>
</evidence>
<dbReference type="PANTHER" id="PTHR45646">
    <property type="entry name" value="SERINE/THREONINE-PROTEIN KINASE DOA-RELATED"/>
    <property type="match status" value="1"/>
</dbReference>
<reference evidence="7 8" key="1">
    <citation type="journal article" date="2013" name="Curr. Biol.">
        <title>The Genome of the Foraminiferan Reticulomyxa filosa.</title>
        <authorList>
            <person name="Glockner G."/>
            <person name="Hulsmann N."/>
            <person name="Schleicher M."/>
            <person name="Noegel A.A."/>
            <person name="Eichinger L."/>
            <person name="Gallinger C."/>
            <person name="Pawlowski J."/>
            <person name="Sierra R."/>
            <person name="Euteneuer U."/>
            <person name="Pillet L."/>
            <person name="Moustafa A."/>
            <person name="Platzer M."/>
            <person name="Groth M."/>
            <person name="Szafranski K."/>
            <person name="Schliwa M."/>
        </authorList>
    </citation>
    <scope>NUCLEOTIDE SEQUENCE [LARGE SCALE GENOMIC DNA]</scope>
</reference>
<comment type="caution">
    <text evidence="7">The sequence shown here is derived from an EMBL/GenBank/DDBJ whole genome shotgun (WGS) entry which is preliminary data.</text>
</comment>
<keyword evidence="1" id="KW-0723">Serine/threonine-protein kinase</keyword>
<proteinExistence type="predicted"/>
<accession>X6LNH7</accession>
<dbReference type="GO" id="GO:0005524">
    <property type="term" value="F:ATP binding"/>
    <property type="evidence" value="ECO:0007669"/>
    <property type="project" value="UniProtKB-KW"/>
</dbReference>
<keyword evidence="8" id="KW-1185">Reference proteome</keyword>
<dbReference type="GO" id="GO:0043484">
    <property type="term" value="P:regulation of RNA splicing"/>
    <property type="evidence" value="ECO:0007669"/>
    <property type="project" value="TreeGrafter"/>
</dbReference>
<feature type="non-terminal residue" evidence="7">
    <location>
        <position position="1"/>
    </location>
</feature>
<dbReference type="Proteomes" id="UP000023152">
    <property type="component" value="Unassembled WGS sequence"/>
</dbReference>
<sequence>LYGPSIYAIMSKNRYRPFPDNIVRDLSVQICTAVQFLHYMDIIFTDLKPENIVFVDGATKAVTMPGNVWFSSYAKCVHCILHMRTCDVFDFGSAVYEPKYDPNNRATWKFREGYNYLIQTRHYRAPEVVLEMHWKRPVDIWSIGCVILEFLHGSMVFNTHCPIDHLNQMQNMIGVIPEKLIQSASDRKFEELFQSNALALRLDDAKRSRVQARSLETYFDFTKPEHVDLHDLVKRMLRWFASDRITAEEMMRHRYWITSDPATKQRQAVQHAQAHLHSHHGQTAVIGSFEPERIQTTLRNAPISSHWSNPNLHNRTEYTEYKAGF</sequence>
<evidence type="ECO:0000256" key="2">
    <source>
        <dbReference type="ARBA" id="ARBA00022679"/>
    </source>
</evidence>
<dbReference type="GO" id="GO:0004674">
    <property type="term" value="F:protein serine/threonine kinase activity"/>
    <property type="evidence" value="ECO:0007669"/>
    <property type="project" value="UniProtKB-KW"/>
</dbReference>
<dbReference type="InterPro" id="IPR051175">
    <property type="entry name" value="CLK_kinases"/>
</dbReference>
<evidence type="ECO:0000256" key="1">
    <source>
        <dbReference type="ARBA" id="ARBA00022527"/>
    </source>
</evidence>
<dbReference type="OrthoDB" id="283111at2759"/>
<dbReference type="InterPro" id="IPR000719">
    <property type="entry name" value="Prot_kinase_dom"/>
</dbReference>
<dbReference type="EMBL" id="ASPP01033206">
    <property type="protein sequence ID" value="ETO03473.1"/>
    <property type="molecule type" value="Genomic_DNA"/>
</dbReference>
<evidence type="ECO:0000313" key="8">
    <source>
        <dbReference type="Proteomes" id="UP000023152"/>
    </source>
</evidence>
<keyword evidence="2" id="KW-0808">Transferase</keyword>
<evidence type="ECO:0000256" key="3">
    <source>
        <dbReference type="ARBA" id="ARBA00022741"/>
    </source>
</evidence>
<protein>
    <recommendedName>
        <fullName evidence="6">Protein kinase domain-containing protein</fullName>
    </recommendedName>
</protein>
<dbReference type="SUPFAM" id="SSF56112">
    <property type="entry name" value="Protein kinase-like (PK-like)"/>
    <property type="match status" value="1"/>
</dbReference>
<dbReference type="SMART" id="SM00220">
    <property type="entry name" value="S_TKc"/>
    <property type="match status" value="1"/>
</dbReference>
<feature type="domain" description="Protein kinase" evidence="6">
    <location>
        <begin position="1"/>
        <end position="256"/>
    </location>
</feature>
<evidence type="ECO:0000256" key="5">
    <source>
        <dbReference type="ARBA" id="ARBA00022840"/>
    </source>
</evidence>
<dbReference type="Pfam" id="PF00069">
    <property type="entry name" value="Pkinase"/>
    <property type="match status" value="1"/>
</dbReference>
<keyword evidence="4" id="KW-0418">Kinase</keyword>
<dbReference type="Gene3D" id="1.10.510.10">
    <property type="entry name" value="Transferase(Phosphotransferase) domain 1"/>
    <property type="match status" value="1"/>
</dbReference>
<dbReference type="PANTHER" id="PTHR45646:SF8">
    <property type="entry name" value="PROTEIN KINASE DOMAIN-CONTAINING PROTEIN"/>
    <property type="match status" value="1"/>
</dbReference>
<dbReference type="GO" id="GO:0005634">
    <property type="term" value="C:nucleus"/>
    <property type="evidence" value="ECO:0007669"/>
    <property type="project" value="TreeGrafter"/>
</dbReference>